<dbReference type="InterPro" id="IPR055298">
    <property type="entry name" value="AtLOH3-like"/>
</dbReference>
<dbReference type="Pfam" id="PF14291">
    <property type="entry name" value="DUF4371"/>
    <property type="match status" value="1"/>
</dbReference>
<evidence type="ECO:0000313" key="3">
    <source>
        <dbReference type="EMBL" id="PUZ45360.1"/>
    </source>
</evidence>
<name>A0A2T7CPU0_9POAL</name>
<dbReference type="PANTHER" id="PTHR11697:SF230">
    <property type="entry name" value="ZINC FINGER, MYM DOMAIN CONTAINING 1"/>
    <property type="match status" value="1"/>
</dbReference>
<dbReference type="AlphaFoldDB" id="A0A2T7CPU0"/>
<dbReference type="Proteomes" id="UP000244336">
    <property type="component" value="Chromosome 8"/>
</dbReference>
<dbReference type="STRING" id="1504633.A0A2T7CPU0"/>
<evidence type="ECO:0000259" key="2">
    <source>
        <dbReference type="SMART" id="SM00597"/>
    </source>
</evidence>
<dbReference type="SUPFAM" id="SSF53098">
    <property type="entry name" value="Ribonuclease H-like"/>
    <property type="match status" value="1"/>
</dbReference>
<feature type="region of interest" description="Disordered" evidence="1">
    <location>
        <begin position="1"/>
        <end position="35"/>
    </location>
</feature>
<protein>
    <recommendedName>
        <fullName evidence="2">TTF-type domain-containing protein</fullName>
    </recommendedName>
</protein>
<keyword evidence="4" id="KW-1185">Reference proteome</keyword>
<proteinExistence type="predicted"/>
<dbReference type="InterPro" id="IPR025398">
    <property type="entry name" value="DUF4371"/>
</dbReference>
<dbReference type="EMBL" id="CM009756">
    <property type="protein sequence ID" value="PUZ45360.1"/>
    <property type="molecule type" value="Genomic_DNA"/>
</dbReference>
<sequence>MAKRTLHSFYSSDTSSIPRTSDNSNEPKKARMDFNPDDIIVDPAKRVPIVEYDNSIRDEVRCAYLLRGPTQPKDHEFPRKMQNGCPRSFQKAWFDRFDWLEYRRPEKFGSEVFTKTGYSNWRKGLENLEKHVGGPNNHGREAEIHYKIHLSASLSCAQYLLMQGESFRAHDESSTSMNKGNFKELVEWYKNRNEKVKKAFDKAPLHCVMTSPRIQKDLAKACAQEVTKVILDEIGDKNFSVLIDESRDVSIKELMAVILRFVNNQGKVVERFLGIKHIKSCASAALKEALFDMLGSRLSVCKIRGQGYGGASNMRGEFNGLQKLIRDESPYAFYIHCFAHQLQLVVVTVASSSRSVSDFFNQIPLIVNSMSSSCKRMDALLAKQQDVLLQKLESGNATTGTGQHQEMSLARPSNSRWGSHLKILLRIYQMWEAVIEVLEIVSQDALGMSNHGEASGLIQKMESFEFILIMHFMIDLLGVTNELSLALQRSDQEIVEAMGLLEDVKMRLQDMRDNGWTPLFQRVKSFCETNAITVPDMEELIPVRGKSARRKHTVTHFHYYHVEIFIAAIDAITSEMNHRFNECSSELLVCMSCLDPRNSFSKFDVDKLVRLAEIYADDFTMADRLLLRNQLQTFILNIRRSVEFYGCGDVAKLAEKMVETGKNRTFPLVYHLIELTLILPVATASVERIFSAMNIIKTDLGNRVLDEWFNDLMICYTEREIFRSLDDRMIMERFQVMNKRRMALPTTRITTT</sequence>
<feature type="compositionally biased region" description="Polar residues" evidence="1">
    <location>
        <begin position="8"/>
        <end position="24"/>
    </location>
</feature>
<evidence type="ECO:0000256" key="1">
    <source>
        <dbReference type="SAM" id="MobiDB-lite"/>
    </source>
</evidence>
<dbReference type="SMART" id="SM00597">
    <property type="entry name" value="ZnF_TTF"/>
    <property type="match status" value="1"/>
</dbReference>
<dbReference type="InterPro" id="IPR012337">
    <property type="entry name" value="RNaseH-like_sf"/>
</dbReference>
<dbReference type="InterPro" id="IPR006580">
    <property type="entry name" value="Znf_TTF"/>
</dbReference>
<feature type="domain" description="TTF-type" evidence="2">
    <location>
        <begin position="85"/>
        <end position="172"/>
    </location>
</feature>
<dbReference type="OrthoDB" id="654684at2759"/>
<evidence type="ECO:0000313" key="4">
    <source>
        <dbReference type="Proteomes" id="UP000244336"/>
    </source>
</evidence>
<organism evidence="3 4">
    <name type="scientific">Panicum hallii var. hallii</name>
    <dbReference type="NCBI Taxonomy" id="1504633"/>
    <lineage>
        <taxon>Eukaryota</taxon>
        <taxon>Viridiplantae</taxon>
        <taxon>Streptophyta</taxon>
        <taxon>Embryophyta</taxon>
        <taxon>Tracheophyta</taxon>
        <taxon>Spermatophyta</taxon>
        <taxon>Magnoliopsida</taxon>
        <taxon>Liliopsida</taxon>
        <taxon>Poales</taxon>
        <taxon>Poaceae</taxon>
        <taxon>PACMAD clade</taxon>
        <taxon>Panicoideae</taxon>
        <taxon>Panicodae</taxon>
        <taxon>Paniceae</taxon>
        <taxon>Panicinae</taxon>
        <taxon>Panicum</taxon>
        <taxon>Panicum sect. Panicum</taxon>
    </lineage>
</organism>
<accession>A0A2T7CPU0</accession>
<feature type="compositionally biased region" description="Basic and acidic residues" evidence="1">
    <location>
        <begin position="25"/>
        <end position="34"/>
    </location>
</feature>
<reference evidence="3 4" key="1">
    <citation type="submission" date="2018-04" db="EMBL/GenBank/DDBJ databases">
        <title>WGS assembly of Panicum hallii var. hallii HAL2.</title>
        <authorList>
            <person name="Lovell J."/>
            <person name="Jenkins J."/>
            <person name="Lowry D."/>
            <person name="Mamidi S."/>
            <person name="Sreedasyam A."/>
            <person name="Weng X."/>
            <person name="Barry K."/>
            <person name="Bonette J."/>
            <person name="Campitelli B."/>
            <person name="Daum C."/>
            <person name="Gordon S."/>
            <person name="Gould B."/>
            <person name="Lipzen A."/>
            <person name="MacQueen A."/>
            <person name="Palacio-Mejia J."/>
            <person name="Plott C."/>
            <person name="Shakirov E."/>
            <person name="Shu S."/>
            <person name="Yoshinaga Y."/>
            <person name="Zane M."/>
            <person name="Rokhsar D."/>
            <person name="Grimwood J."/>
            <person name="Schmutz J."/>
            <person name="Juenger T."/>
        </authorList>
    </citation>
    <scope>NUCLEOTIDE SEQUENCE [LARGE SCALE GENOMIC DNA]</scope>
    <source>
        <strain evidence="4">cv. HAL2</strain>
    </source>
</reference>
<dbReference type="Gramene" id="PUZ45360">
    <property type="protein sequence ID" value="PUZ45360"/>
    <property type="gene ID" value="GQ55_8G216600"/>
</dbReference>
<gene>
    <name evidence="3" type="ORF">GQ55_8G216600</name>
</gene>
<dbReference type="PANTHER" id="PTHR11697">
    <property type="entry name" value="GENERAL TRANSCRIPTION FACTOR 2-RELATED ZINC FINGER PROTEIN"/>
    <property type="match status" value="1"/>
</dbReference>